<dbReference type="GO" id="GO:0055085">
    <property type="term" value="P:transmembrane transport"/>
    <property type="evidence" value="ECO:0000318"/>
    <property type="project" value="GO_Central"/>
</dbReference>
<dbReference type="GO" id="GO:0022857">
    <property type="term" value="F:transmembrane transporter activity"/>
    <property type="evidence" value="ECO:0000318"/>
    <property type="project" value="GO_Central"/>
</dbReference>
<evidence type="ECO:0000256" key="5">
    <source>
        <dbReference type="SAM" id="Phobius"/>
    </source>
</evidence>
<organism evidence="7 8">
    <name type="scientific">Phaeosphaeria nodorum (strain SN15 / ATCC MYA-4574 / FGSC 10173)</name>
    <name type="common">Glume blotch fungus</name>
    <name type="synonym">Parastagonospora nodorum</name>
    <dbReference type="NCBI Taxonomy" id="321614"/>
    <lineage>
        <taxon>Eukaryota</taxon>
        <taxon>Fungi</taxon>
        <taxon>Dikarya</taxon>
        <taxon>Ascomycota</taxon>
        <taxon>Pezizomycotina</taxon>
        <taxon>Dothideomycetes</taxon>
        <taxon>Pleosporomycetidae</taxon>
        <taxon>Pleosporales</taxon>
        <taxon>Pleosporineae</taxon>
        <taxon>Phaeosphaeriaceae</taxon>
        <taxon>Parastagonospora</taxon>
    </lineage>
</organism>
<dbReference type="Gene3D" id="1.20.1250.20">
    <property type="entry name" value="MFS general substrate transporter like domains"/>
    <property type="match status" value="1"/>
</dbReference>
<evidence type="ECO:0000256" key="2">
    <source>
        <dbReference type="ARBA" id="ARBA00022692"/>
    </source>
</evidence>
<reference evidence="8" key="1">
    <citation type="journal article" date="2007" name="Plant Cell">
        <title>Dothideomycete-plant interactions illuminated by genome sequencing and EST analysis of the wheat pathogen Stagonospora nodorum.</title>
        <authorList>
            <person name="Hane J.K."/>
            <person name="Lowe R.G."/>
            <person name="Solomon P.S."/>
            <person name="Tan K.C."/>
            <person name="Schoch C.L."/>
            <person name="Spatafora J.W."/>
            <person name="Crous P.W."/>
            <person name="Kodira C."/>
            <person name="Birren B.W."/>
            <person name="Galagan J.E."/>
            <person name="Torriani S.F."/>
            <person name="McDonald B.A."/>
            <person name="Oliver R.P."/>
        </authorList>
    </citation>
    <scope>NUCLEOTIDE SEQUENCE [LARGE SCALE GENOMIC DNA]</scope>
    <source>
        <strain evidence="8">SN15 / ATCC MYA-4574 / FGSC 10173</strain>
    </source>
</reference>
<comment type="subcellular location">
    <subcellularLocation>
        <location evidence="1">Membrane</location>
        <topology evidence="1">Multi-pass membrane protein</topology>
    </subcellularLocation>
</comment>
<feature type="transmembrane region" description="Helical" evidence="5">
    <location>
        <begin position="409"/>
        <end position="432"/>
    </location>
</feature>
<dbReference type="RefSeq" id="XP_001805264.1">
    <property type="nucleotide sequence ID" value="XM_001805212.1"/>
</dbReference>
<dbReference type="PANTHER" id="PTHR23502">
    <property type="entry name" value="MAJOR FACILITATOR SUPERFAMILY"/>
    <property type="match status" value="1"/>
</dbReference>
<dbReference type="EMBL" id="CH445359">
    <property type="protein sequence ID" value="EAT77643.2"/>
    <property type="molecule type" value="Genomic_DNA"/>
</dbReference>
<feature type="transmembrane region" description="Helical" evidence="5">
    <location>
        <begin position="278"/>
        <end position="297"/>
    </location>
</feature>
<feature type="transmembrane region" description="Helical" evidence="5">
    <location>
        <begin position="20"/>
        <end position="40"/>
    </location>
</feature>
<feature type="transmembrane region" description="Helical" evidence="5">
    <location>
        <begin position="52"/>
        <end position="78"/>
    </location>
</feature>
<dbReference type="SUPFAM" id="SSF103473">
    <property type="entry name" value="MFS general substrate transporter"/>
    <property type="match status" value="1"/>
</dbReference>
<feature type="transmembrane region" description="Helical" evidence="5">
    <location>
        <begin position="382"/>
        <end position="403"/>
    </location>
</feature>
<evidence type="ECO:0000313" key="8">
    <source>
        <dbReference type="Proteomes" id="UP000001055"/>
    </source>
</evidence>
<dbReference type="GeneID" id="5982192"/>
<sequence>MLTPGLEPLTEKFNSNEGDISTWILTAPTFWTSAAAFIAVAATDVWGRRPFYILAVVMMALFQFAGFFSTTFPMLAIARTAGGMFSAPLFTLLTATISDIFFVHQRGKSIAVWNLMLNSGAQVGQIFAGFITDKFGVMANFLITALIFVALIPVFYLSIFETAYFDRKTEDVTTIHVQANKLSDEYDEEDLKASILPAKMTYGQKLAVTRGRLSNKSFFKGIIKPFGLLSSPIVFYSCFLNATVFLFLAGISTFMSILLSSPPYDLTPSQIGLTNLPLFVVGLFSGPFFGWLSDASVNLMARHNGTTKGMAEPEFRLLLLIITIPITMAGLIGLGEAFENSLPLVWVLVWMTVTNVGSVAVVQIAIAYVIDCHPDHSAQAFSSINMISAGAVTVVLNPLIGLLETQGPMYVFGLMAGAAAIVTVMALPLYVFGKKIRAWYESAAWAQKLLD</sequence>
<dbReference type="Proteomes" id="UP000001055">
    <property type="component" value="Unassembled WGS sequence"/>
</dbReference>
<dbReference type="InterPro" id="IPR011701">
    <property type="entry name" value="MFS"/>
</dbReference>
<dbReference type="FunFam" id="1.20.1250.20:FF:001500">
    <property type="entry name" value="Uncharacterized protein"/>
    <property type="match status" value="1"/>
</dbReference>
<evidence type="ECO:0000256" key="1">
    <source>
        <dbReference type="ARBA" id="ARBA00004141"/>
    </source>
</evidence>
<protein>
    <recommendedName>
        <fullName evidence="6">Major facilitator superfamily (MFS) profile domain-containing protein</fullName>
    </recommendedName>
</protein>
<feature type="transmembrane region" description="Helical" evidence="5">
    <location>
        <begin position="344"/>
        <end position="370"/>
    </location>
</feature>
<feature type="transmembrane region" description="Helical" evidence="5">
    <location>
        <begin position="137"/>
        <end position="159"/>
    </location>
</feature>
<feature type="transmembrane region" description="Helical" evidence="5">
    <location>
        <begin position="110"/>
        <end position="131"/>
    </location>
</feature>
<feature type="transmembrane region" description="Helical" evidence="5">
    <location>
        <begin position="84"/>
        <end position="103"/>
    </location>
</feature>
<dbReference type="InterPro" id="IPR036259">
    <property type="entry name" value="MFS_trans_sf"/>
</dbReference>
<dbReference type="InParanoid" id="Q0TZT2"/>
<dbReference type="GO" id="GO:0005886">
    <property type="term" value="C:plasma membrane"/>
    <property type="evidence" value="ECO:0000318"/>
    <property type="project" value="GO_Central"/>
</dbReference>
<evidence type="ECO:0000256" key="4">
    <source>
        <dbReference type="ARBA" id="ARBA00023136"/>
    </source>
</evidence>
<keyword evidence="2 5" id="KW-0812">Transmembrane</keyword>
<proteinExistence type="predicted"/>
<dbReference type="KEGG" id="pno:SNOG_15100"/>
<evidence type="ECO:0000313" key="7">
    <source>
        <dbReference type="EMBL" id="EAT77643.2"/>
    </source>
</evidence>
<evidence type="ECO:0000256" key="3">
    <source>
        <dbReference type="ARBA" id="ARBA00022989"/>
    </source>
</evidence>
<dbReference type="InterPro" id="IPR020846">
    <property type="entry name" value="MFS_dom"/>
</dbReference>
<name>Q0TZT2_PHANO</name>
<gene>
    <name evidence="7" type="ORF">SNOG_15100</name>
</gene>
<dbReference type="VEuPathDB" id="FungiDB:JI435_151000"/>
<accession>Q0TZT2</accession>
<feature type="domain" description="Major facilitator superfamily (MFS) profile" evidence="6">
    <location>
        <begin position="1"/>
        <end position="431"/>
    </location>
</feature>
<dbReference type="Pfam" id="PF07690">
    <property type="entry name" value="MFS_1"/>
    <property type="match status" value="1"/>
</dbReference>
<dbReference type="eggNOG" id="KOG0255">
    <property type="taxonomic scope" value="Eukaryota"/>
</dbReference>
<dbReference type="HOGENOM" id="CLU_008455_13_0_1"/>
<feature type="transmembrane region" description="Helical" evidence="5">
    <location>
        <begin position="317"/>
        <end position="338"/>
    </location>
</feature>
<keyword evidence="3 5" id="KW-1133">Transmembrane helix</keyword>
<feature type="transmembrane region" description="Helical" evidence="5">
    <location>
        <begin position="233"/>
        <end position="258"/>
    </location>
</feature>
<dbReference type="PANTHER" id="PTHR23502:SF20">
    <property type="entry name" value="TRANSPORTER, PUTATIVE (AFU_ORTHOLOGUE AFUA_6G13880)-RELATED"/>
    <property type="match status" value="1"/>
</dbReference>
<keyword evidence="4 5" id="KW-0472">Membrane</keyword>
<dbReference type="PROSITE" id="PS50850">
    <property type="entry name" value="MFS"/>
    <property type="match status" value="1"/>
</dbReference>
<evidence type="ECO:0000259" key="6">
    <source>
        <dbReference type="PROSITE" id="PS50850"/>
    </source>
</evidence>
<dbReference type="AlphaFoldDB" id="Q0TZT2"/>